<evidence type="ECO:0000256" key="2">
    <source>
        <dbReference type="ARBA" id="ARBA00023150"/>
    </source>
</evidence>
<dbReference type="NCBIfam" id="NF006932">
    <property type="entry name" value="PRK09417.1"/>
    <property type="match status" value="1"/>
</dbReference>
<accession>A0ABV1SGU4</accession>
<reference evidence="4 5" key="2">
    <citation type="submission" date="2024-06" db="EMBL/GenBank/DDBJ databases">
        <title>Thioclava kandeliae sp. nov. from a rhizosphere soil sample of Kandelia candel in a mangrove.</title>
        <authorList>
            <person name="Mu T."/>
        </authorList>
    </citation>
    <scope>NUCLEOTIDE SEQUENCE [LARGE SCALE GENOMIC DNA]</scope>
    <source>
        <strain evidence="4 5">CPCC 100088</strain>
    </source>
</reference>
<dbReference type="Proteomes" id="UP001438953">
    <property type="component" value="Unassembled WGS sequence"/>
</dbReference>
<keyword evidence="5" id="KW-1185">Reference proteome</keyword>
<reference evidence="4 5" key="1">
    <citation type="submission" date="2024-01" db="EMBL/GenBank/DDBJ databases">
        <authorList>
            <person name="Deng Y."/>
            <person name="Su J."/>
        </authorList>
    </citation>
    <scope>NUCLEOTIDE SEQUENCE [LARGE SCALE GENOMIC DNA]</scope>
    <source>
        <strain evidence="4 5">CPCC 100088</strain>
    </source>
</reference>
<proteinExistence type="predicted"/>
<evidence type="ECO:0000313" key="4">
    <source>
        <dbReference type="EMBL" id="MER5172127.1"/>
    </source>
</evidence>
<comment type="caution">
    <text evidence="4">The sequence shown here is derived from an EMBL/GenBank/DDBJ whole genome shotgun (WGS) entry which is preliminary data.</text>
</comment>
<dbReference type="InterPro" id="IPR001453">
    <property type="entry name" value="MoaB/Mog_dom"/>
</dbReference>
<dbReference type="CDD" id="cd00886">
    <property type="entry name" value="MogA_MoaB"/>
    <property type="match status" value="1"/>
</dbReference>
<dbReference type="GO" id="GO:0061598">
    <property type="term" value="F:molybdopterin adenylyltransferase activity"/>
    <property type="evidence" value="ECO:0007669"/>
    <property type="project" value="UniProtKB-EC"/>
</dbReference>
<name>A0ABV1SGU4_9RHOB</name>
<dbReference type="SUPFAM" id="SSF53218">
    <property type="entry name" value="Molybdenum cofactor biosynthesis proteins"/>
    <property type="match status" value="1"/>
</dbReference>
<evidence type="ECO:0000259" key="3">
    <source>
        <dbReference type="SMART" id="SM00852"/>
    </source>
</evidence>
<dbReference type="NCBIfam" id="TIGR00177">
    <property type="entry name" value="molyb_syn"/>
    <property type="match status" value="1"/>
</dbReference>
<dbReference type="InterPro" id="IPR051920">
    <property type="entry name" value="MPT_Adenylyltrnsfr/MoaC-Rel"/>
</dbReference>
<dbReference type="PANTHER" id="PTHR43764:SF1">
    <property type="entry name" value="MOLYBDOPTERIN MOLYBDOTRANSFERASE"/>
    <property type="match status" value="1"/>
</dbReference>
<feature type="domain" description="MoaB/Mog" evidence="3">
    <location>
        <begin position="9"/>
        <end position="154"/>
    </location>
</feature>
<gene>
    <name evidence="4" type="primary">mog</name>
    <name evidence="4" type="ORF">VSX56_10095</name>
</gene>
<keyword evidence="2" id="KW-0501">Molybdenum cofactor biosynthesis</keyword>
<keyword evidence="4" id="KW-0808">Transferase</keyword>
<comment type="pathway">
    <text evidence="1">Cofactor biosynthesis; molybdopterin biosynthesis.</text>
</comment>
<dbReference type="InterPro" id="IPR036425">
    <property type="entry name" value="MoaB/Mog-like_dom_sf"/>
</dbReference>
<dbReference type="EMBL" id="JAYWLC010000006">
    <property type="protein sequence ID" value="MER5172127.1"/>
    <property type="molecule type" value="Genomic_DNA"/>
</dbReference>
<evidence type="ECO:0000256" key="1">
    <source>
        <dbReference type="ARBA" id="ARBA00005046"/>
    </source>
</evidence>
<dbReference type="RefSeq" id="WP_350936804.1">
    <property type="nucleotide sequence ID" value="NZ_JAYWLC010000006.1"/>
</dbReference>
<sequence>MSKSQPHAAIVTVSDRAFAGEYEDKGGPGCEDWLGGVVTSPLSITRHIIPDGRESVAEKLRELVALEADLILVTGGTGPAPRDETPEGVADVMEKELLGFGEEMRRASLEEVPTAILSRQTAGIAGKSLIITLPGKPSAIATCLNRVFAAVPYCLDLIGAGYIETDPAKIKAFRPKAK</sequence>
<organism evidence="4 5">
    <name type="scientific">Thioclava kandeliae</name>
    <dbReference type="NCBI Taxonomy" id="3070818"/>
    <lineage>
        <taxon>Bacteria</taxon>
        <taxon>Pseudomonadati</taxon>
        <taxon>Pseudomonadota</taxon>
        <taxon>Alphaproteobacteria</taxon>
        <taxon>Rhodobacterales</taxon>
        <taxon>Paracoccaceae</taxon>
        <taxon>Thioclava</taxon>
    </lineage>
</organism>
<dbReference type="EC" id="2.7.7.75" evidence="4"/>
<keyword evidence="4" id="KW-0548">Nucleotidyltransferase</keyword>
<evidence type="ECO:0000313" key="5">
    <source>
        <dbReference type="Proteomes" id="UP001438953"/>
    </source>
</evidence>
<protein>
    <submittedName>
        <fullName evidence="4">Molybdopterin adenylyltransferase</fullName>
        <ecNumber evidence="4">2.7.7.75</ecNumber>
    </submittedName>
</protein>
<dbReference type="Gene3D" id="3.40.980.10">
    <property type="entry name" value="MoaB/Mog-like domain"/>
    <property type="match status" value="1"/>
</dbReference>
<dbReference type="Pfam" id="PF00994">
    <property type="entry name" value="MoCF_biosynth"/>
    <property type="match status" value="1"/>
</dbReference>
<dbReference type="PANTHER" id="PTHR43764">
    <property type="entry name" value="MOLYBDENUM COFACTOR BIOSYNTHESIS"/>
    <property type="match status" value="1"/>
</dbReference>
<dbReference type="SMART" id="SM00852">
    <property type="entry name" value="MoCF_biosynth"/>
    <property type="match status" value="1"/>
</dbReference>